<evidence type="ECO:0000256" key="1">
    <source>
        <dbReference type="ARBA" id="ARBA00022782"/>
    </source>
</evidence>
<dbReference type="Pfam" id="PF12872">
    <property type="entry name" value="OST-HTH"/>
    <property type="match status" value="1"/>
</dbReference>
<gene>
    <name evidence="3" type="ORF">TREES_T100017571</name>
</gene>
<accession>L9L4G1</accession>
<dbReference type="GO" id="GO:0030154">
    <property type="term" value="P:cell differentiation"/>
    <property type="evidence" value="ECO:0007669"/>
    <property type="project" value="UniProtKB-KW"/>
</dbReference>
<dbReference type="Proteomes" id="UP000011518">
    <property type="component" value="Unassembled WGS sequence"/>
</dbReference>
<proteinExistence type="predicted"/>
<evidence type="ECO:0000259" key="2">
    <source>
        <dbReference type="PROSITE" id="PS51644"/>
    </source>
</evidence>
<dbReference type="FunFam" id="3.30.420.610:FF:000008">
    <property type="entry name" value="Tudor domain-containing protein 7"/>
    <property type="match status" value="1"/>
</dbReference>
<protein>
    <submittedName>
        <fullName evidence="3">Tudor domain-containing protein 7</fullName>
    </submittedName>
</protein>
<name>L9L4G1_TUPCH</name>
<dbReference type="STRING" id="246437.L9L4G1"/>
<keyword evidence="1" id="KW-0221">Differentiation</keyword>
<dbReference type="InParanoid" id="L9L4G1"/>
<reference evidence="4" key="1">
    <citation type="submission" date="2012-07" db="EMBL/GenBank/DDBJ databases">
        <title>Genome of the Chinese tree shrew, a rising model animal genetically related to primates.</title>
        <authorList>
            <person name="Zhang G."/>
            <person name="Fan Y."/>
            <person name="Yao Y."/>
            <person name="Huang Z."/>
        </authorList>
    </citation>
    <scope>NUCLEOTIDE SEQUENCE [LARGE SCALE GENOMIC DNA]</scope>
</reference>
<reference evidence="4" key="2">
    <citation type="journal article" date="2013" name="Nat. Commun.">
        <title>Genome of the Chinese tree shrew.</title>
        <authorList>
            <person name="Fan Y."/>
            <person name="Huang Z.Y."/>
            <person name="Cao C.C."/>
            <person name="Chen C.S."/>
            <person name="Chen Y.X."/>
            <person name="Fan D.D."/>
            <person name="He J."/>
            <person name="Hou H.L."/>
            <person name="Hu L."/>
            <person name="Hu X.T."/>
            <person name="Jiang X.T."/>
            <person name="Lai R."/>
            <person name="Lang Y.S."/>
            <person name="Liang B."/>
            <person name="Liao S.G."/>
            <person name="Mu D."/>
            <person name="Ma Y.Y."/>
            <person name="Niu Y.Y."/>
            <person name="Sun X.Q."/>
            <person name="Xia J.Q."/>
            <person name="Xiao J."/>
            <person name="Xiong Z.Q."/>
            <person name="Xu L."/>
            <person name="Yang L."/>
            <person name="Zhang Y."/>
            <person name="Zhao W."/>
            <person name="Zhao X.D."/>
            <person name="Zheng Y.T."/>
            <person name="Zhou J.M."/>
            <person name="Zhu Y.B."/>
            <person name="Zhang G.J."/>
            <person name="Wang J."/>
            <person name="Yao Y.G."/>
        </authorList>
    </citation>
    <scope>NUCLEOTIDE SEQUENCE [LARGE SCALE GENOMIC DNA]</scope>
</reference>
<dbReference type="EMBL" id="KB320515">
    <property type="protein sequence ID" value="ELW69848.1"/>
    <property type="molecule type" value="Genomic_DNA"/>
</dbReference>
<dbReference type="InterPro" id="IPR041966">
    <property type="entry name" value="LOTUS-like"/>
</dbReference>
<organism evidence="3 4">
    <name type="scientific">Tupaia chinensis</name>
    <name type="common">Chinese tree shrew</name>
    <name type="synonym">Tupaia belangeri chinensis</name>
    <dbReference type="NCBI Taxonomy" id="246437"/>
    <lineage>
        <taxon>Eukaryota</taxon>
        <taxon>Metazoa</taxon>
        <taxon>Chordata</taxon>
        <taxon>Craniata</taxon>
        <taxon>Vertebrata</taxon>
        <taxon>Euteleostomi</taxon>
        <taxon>Mammalia</taxon>
        <taxon>Eutheria</taxon>
        <taxon>Euarchontoglires</taxon>
        <taxon>Scandentia</taxon>
        <taxon>Tupaiidae</taxon>
        <taxon>Tupaia</taxon>
    </lineage>
</organism>
<dbReference type="InterPro" id="IPR025605">
    <property type="entry name" value="OST-HTH/LOTUS_dom"/>
</dbReference>
<dbReference type="Gene3D" id="3.30.420.610">
    <property type="entry name" value="LOTUS domain-like"/>
    <property type="match status" value="1"/>
</dbReference>
<keyword evidence="4" id="KW-1185">Reference proteome</keyword>
<evidence type="ECO:0000313" key="4">
    <source>
        <dbReference type="Proteomes" id="UP000011518"/>
    </source>
</evidence>
<dbReference type="PROSITE" id="PS51644">
    <property type="entry name" value="HTH_OST"/>
    <property type="match status" value="1"/>
</dbReference>
<sequence>MLEADLVSKMLRAVLQSHKNGIALPRLQGEYRSLTGDWIPFKQLGYPTLEAYLRSVPAVVRIETSRSGEITCYAMACTETARIAQLVACQRSSKRKTGRQVNCQMRVKKTMPFFLEGKPKATLRQPGFASDFSVSKKSNPALLRNKGNSLGVKSDAEMPPCALHTALGNEVLRDVPVQRHVTMSASSRYLALV</sequence>
<evidence type="ECO:0000313" key="3">
    <source>
        <dbReference type="EMBL" id="ELW69848.1"/>
    </source>
</evidence>
<feature type="domain" description="HTH OST-type" evidence="2">
    <location>
        <begin position="3"/>
        <end position="76"/>
    </location>
</feature>
<dbReference type="AlphaFoldDB" id="L9L4G1"/>